<accession>A0AAD9CVK5</accession>
<dbReference type="PANTHER" id="PTHR37490">
    <property type="entry name" value="EXPRESSED PROTEIN"/>
    <property type="match status" value="1"/>
</dbReference>
<dbReference type="Proteomes" id="UP001182556">
    <property type="component" value="Unassembled WGS sequence"/>
</dbReference>
<name>A0AAD9CVK5_PAPLA</name>
<dbReference type="PANTHER" id="PTHR37490:SF1">
    <property type="entry name" value="GLYCOSYLTRANSFERASE 2-LIKE DOMAIN-CONTAINING PROTEIN"/>
    <property type="match status" value="1"/>
</dbReference>
<feature type="compositionally biased region" description="Basic and acidic residues" evidence="1">
    <location>
        <begin position="72"/>
        <end position="84"/>
    </location>
</feature>
<comment type="caution">
    <text evidence="2">The sequence shown here is derived from an EMBL/GenBank/DDBJ whole genome shotgun (WGS) entry which is preliminary data.</text>
</comment>
<proteinExistence type="predicted"/>
<evidence type="ECO:0000313" key="2">
    <source>
        <dbReference type="EMBL" id="KAK1922861.1"/>
    </source>
</evidence>
<feature type="compositionally biased region" description="Polar residues" evidence="1">
    <location>
        <begin position="91"/>
        <end position="105"/>
    </location>
</feature>
<evidence type="ECO:0000256" key="1">
    <source>
        <dbReference type="SAM" id="MobiDB-lite"/>
    </source>
</evidence>
<sequence length="407" mass="46508">MVVELRESRLWRDGGGERRFIDDIFPYLVDIDSIALIPSFQLLLCDLGRGQQRDFTSSRIAAQRIQVRQDVDRPLPTDHLDKPRQAPAVTLATTPSHNNRPLSTMGLPNQLSRKDLYIGVIGFLLVLAVWQDYLLPSSFYGIDLPRNETGTVYGARHRGFNRKVDYDLVVSYYNEPMDKLQETIDTVMEGLPKNSKRARVIIYHKGDGPEDELLKLADEVVRLKNVGREGATYLNHIVRHYPSGETDFATHTFFLQPHVAWDWCFKPRLPTLTPETGFMSLGPYLNMTRGKDAIGVELPRINDIYTMFRQDFSPPTPVLATWAGQFVVSRRRILSNSFESYRNLLGYFEAPRDHWIWREGWGNNKPSDPTLGHALERSWPTIFDCTDPTMSQTCGEGSGPTCQCRDV</sequence>
<organism evidence="2 3">
    <name type="scientific">Papiliotrema laurentii</name>
    <name type="common">Cryptococcus laurentii</name>
    <dbReference type="NCBI Taxonomy" id="5418"/>
    <lineage>
        <taxon>Eukaryota</taxon>
        <taxon>Fungi</taxon>
        <taxon>Dikarya</taxon>
        <taxon>Basidiomycota</taxon>
        <taxon>Agaricomycotina</taxon>
        <taxon>Tremellomycetes</taxon>
        <taxon>Tremellales</taxon>
        <taxon>Rhynchogastremaceae</taxon>
        <taxon>Papiliotrema</taxon>
    </lineage>
</organism>
<gene>
    <name evidence="2" type="ORF">DB88DRAFT_492975</name>
</gene>
<protein>
    <submittedName>
        <fullName evidence="2">Uncharacterized protein</fullName>
    </submittedName>
</protein>
<reference evidence="2" key="1">
    <citation type="submission" date="2023-02" db="EMBL/GenBank/DDBJ databases">
        <title>Identification and recombinant expression of a fungal hydrolase from Papiliotrema laurentii that hydrolyzes apple cutin and clears colloidal polyester polyurethane.</title>
        <authorList>
            <consortium name="DOE Joint Genome Institute"/>
            <person name="Roman V.A."/>
            <person name="Bojanowski C."/>
            <person name="Crable B.R."/>
            <person name="Wagner D.N."/>
            <person name="Hung C.S."/>
            <person name="Nadeau L.J."/>
            <person name="Schratz L."/>
            <person name="Haridas S."/>
            <person name="Pangilinan J."/>
            <person name="Lipzen A."/>
            <person name="Na H."/>
            <person name="Yan M."/>
            <person name="Ng V."/>
            <person name="Grigoriev I.V."/>
            <person name="Spatafora J.W."/>
            <person name="Barlow D."/>
            <person name="Biffinger J."/>
            <person name="Kelley-Loughnane N."/>
            <person name="Varaljay V.A."/>
            <person name="Crookes-Goodson W.J."/>
        </authorList>
    </citation>
    <scope>NUCLEOTIDE SEQUENCE</scope>
    <source>
        <strain evidence="2">5307AH</strain>
    </source>
</reference>
<feature type="region of interest" description="Disordered" evidence="1">
    <location>
        <begin position="72"/>
        <end position="105"/>
    </location>
</feature>
<evidence type="ECO:0000313" key="3">
    <source>
        <dbReference type="Proteomes" id="UP001182556"/>
    </source>
</evidence>
<dbReference type="AlphaFoldDB" id="A0AAD9CVK5"/>
<keyword evidence="3" id="KW-1185">Reference proteome</keyword>
<dbReference type="EMBL" id="JAODAN010000007">
    <property type="protein sequence ID" value="KAK1922861.1"/>
    <property type="molecule type" value="Genomic_DNA"/>
</dbReference>